<comment type="similarity">
    <text evidence="1">Belongs to the ornithine cyclodeaminase/mu-crystallin family.</text>
</comment>
<evidence type="ECO:0000256" key="1">
    <source>
        <dbReference type="ARBA" id="ARBA00008903"/>
    </source>
</evidence>
<dbReference type="InterPro" id="IPR003462">
    <property type="entry name" value="ODC_Mu_crystall"/>
</dbReference>
<accession>A0AAE1RU43</accession>
<keyword evidence="3" id="KW-1185">Reference proteome</keyword>
<dbReference type="EMBL" id="JAVYJV010000012">
    <property type="protein sequence ID" value="KAK4357462.1"/>
    <property type="molecule type" value="Genomic_DNA"/>
</dbReference>
<organism evidence="2 3">
    <name type="scientific">Anisodus tanguticus</name>
    <dbReference type="NCBI Taxonomy" id="243964"/>
    <lineage>
        <taxon>Eukaryota</taxon>
        <taxon>Viridiplantae</taxon>
        <taxon>Streptophyta</taxon>
        <taxon>Embryophyta</taxon>
        <taxon>Tracheophyta</taxon>
        <taxon>Spermatophyta</taxon>
        <taxon>Magnoliopsida</taxon>
        <taxon>eudicotyledons</taxon>
        <taxon>Gunneridae</taxon>
        <taxon>Pentapetalae</taxon>
        <taxon>asterids</taxon>
        <taxon>lamiids</taxon>
        <taxon>Solanales</taxon>
        <taxon>Solanaceae</taxon>
        <taxon>Solanoideae</taxon>
        <taxon>Hyoscyameae</taxon>
        <taxon>Anisodus</taxon>
    </lineage>
</organism>
<comment type="caution">
    <text evidence="2">The sequence shown here is derived from an EMBL/GenBank/DDBJ whole genome shotgun (WGS) entry which is preliminary data.</text>
</comment>
<gene>
    <name evidence="2" type="ORF">RND71_023072</name>
</gene>
<dbReference type="InterPro" id="IPR023401">
    <property type="entry name" value="ODC_N"/>
</dbReference>
<dbReference type="Proteomes" id="UP001291623">
    <property type="component" value="Unassembled WGS sequence"/>
</dbReference>
<dbReference type="Gene3D" id="3.30.1780.10">
    <property type="entry name" value="ornithine cyclodeaminase, domain 1"/>
    <property type="match status" value="1"/>
</dbReference>
<dbReference type="AlphaFoldDB" id="A0AAE1RU43"/>
<dbReference type="PANTHER" id="PTHR13812:SF19">
    <property type="entry name" value="KETIMINE REDUCTASE MU-CRYSTALLIN"/>
    <property type="match status" value="1"/>
</dbReference>
<protein>
    <submittedName>
        <fullName evidence="2">Uncharacterized protein</fullName>
    </submittedName>
</protein>
<sequence length="204" mass="22095">MILKTSSNEDTTNASNDVTLSILRSEKGVVPGLPQGHSESFLVPGPENALNTDVVLHFGRSHDESHNETLRQTLDATELSVYRTACTSALASKYLSRQDSNILLMIGAGTLTPHLTVRPNLNKVIVWNRTVDKATRVIDKLQSEGGFEGVTVFGGSCGIGRYSELCKNSRNGRRSDEEITVFKSVGSAVVDLLTAQLAYETIVS</sequence>
<dbReference type="GO" id="GO:0005737">
    <property type="term" value="C:cytoplasm"/>
    <property type="evidence" value="ECO:0007669"/>
    <property type="project" value="TreeGrafter"/>
</dbReference>
<dbReference type="InterPro" id="IPR036291">
    <property type="entry name" value="NAD(P)-bd_dom_sf"/>
</dbReference>
<evidence type="ECO:0000313" key="3">
    <source>
        <dbReference type="Proteomes" id="UP001291623"/>
    </source>
</evidence>
<evidence type="ECO:0000313" key="2">
    <source>
        <dbReference type="EMBL" id="KAK4357462.1"/>
    </source>
</evidence>
<dbReference type="Pfam" id="PF02423">
    <property type="entry name" value="OCD_Mu_crystall"/>
    <property type="match status" value="2"/>
</dbReference>
<dbReference type="PANTHER" id="PTHR13812">
    <property type="entry name" value="KETIMINE REDUCTASE MU-CRYSTALLIN"/>
    <property type="match status" value="1"/>
</dbReference>
<dbReference type="SUPFAM" id="SSF51735">
    <property type="entry name" value="NAD(P)-binding Rossmann-fold domains"/>
    <property type="match status" value="1"/>
</dbReference>
<name>A0AAE1RU43_9SOLA</name>
<reference evidence="2" key="1">
    <citation type="submission" date="2023-12" db="EMBL/GenBank/DDBJ databases">
        <title>Genome assembly of Anisodus tanguticus.</title>
        <authorList>
            <person name="Wang Y.-J."/>
        </authorList>
    </citation>
    <scope>NUCLEOTIDE SEQUENCE</scope>
    <source>
        <strain evidence="2">KB-2021</strain>
        <tissue evidence="2">Leaf</tissue>
    </source>
</reference>
<proteinExistence type="inferred from homology"/>